<feature type="region of interest" description="Disordered" evidence="2">
    <location>
        <begin position="294"/>
        <end position="314"/>
    </location>
</feature>
<gene>
    <name evidence="4" type="ORF">KUTeg_020976</name>
</gene>
<dbReference type="Proteomes" id="UP001217089">
    <property type="component" value="Unassembled WGS sequence"/>
</dbReference>
<dbReference type="InterPro" id="IPR036860">
    <property type="entry name" value="SH2_dom_sf"/>
</dbReference>
<keyword evidence="1" id="KW-0727">SH2 domain</keyword>
<evidence type="ECO:0000256" key="1">
    <source>
        <dbReference type="PROSITE-ProRule" id="PRU00191"/>
    </source>
</evidence>
<dbReference type="EMBL" id="JARBDR010000918">
    <property type="protein sequence ID" value="KAJ8301989.1"/>
    <property type="molecule type" value="Genomic_DNA"/>
</dbReference>
<sequence>MLYLGFYYFFLLKKGRHLSIRRSKRPNVISSCESDTSSSGEGAIDRGPYNDLSGNRISRMSSPSISTCGSIEQQNSLTRKKIYLSEECIYCGKFRTITRTKPHPLSASKSSDAWQDVGVNYTSCQCNELNFGAMIRSRDVTIESDDELVTSSSDSQPHALRYYCKYPAISLPTMVKIPVGQQMFGVSSQQMINGSSQQLVGDSFQQTVSGSSQQMINGSSQQTINAGSKKTISGCSQQMISGSDNQQQVYMLHDVYVKSDIVKQQHANYANQTSLQEYMQPSCRKFETQTETPDILPQSAPTTGMISPATYTGELTERINPRERSNSEPVPFTAIATLQSQLEFGGKLTKQMILEEQNILANASVDSPKDTIGDIFSKQFSEEQHKGKNEMNLPPKLPPRNFQKNSTHTQQKGSSPRKIKSEAVFTFPGESHFQLLCSVLKDVPGWWPGETEATVENSMSFVCKEDGHYMIWYMRSKDTLVLSVSHLSKIIHYAFYTSQDENGEIWYYIFPSKSFRNLKDLINHHIENGLDPQAQQPQPVPDSSDGGSFISQQNVRQSRRLVRMLHVRLRYPITEKHSLKYR</sequence>
<dbReference type="Pfam" id="PF00017">
    <property type="entry name" value="SH2"/>
    <property type="match status" value="1"/>
</dbReference>
<dbReference type="InterPro" id="IPR000980">
    <property type="entry name" value="SH2"/>
</dbReference>
<feature type="domain" description="SH2" evidence="3">
    <location>
        <begin position="446"/>
        <end position="540"/>
    </location>
</feature>
<reference evidence="4 5" key="1">
    <citation type="submission" date="2022-12" db="EMBL/GenBank/DDBJ databases">
        <title>Chromosome-level genome of Tegillarca granosa.</title>
        <authorList>
            <person name="Kim J."/>
        </authorList>
    </citation>
    <scope>NUCLEOTIDE SEQUENCE [LARGE SCALE GENOMIC DNA]</scope>
    <source>
        <strain evidence="4">Teg-2019</strain>
        <tissue evidence="4">Adductor muscle</tissue>
    </source>
</reference>
<feature type="region of interest" description="Disordered" evidence="2">
    <location>
        <begin position="383"/>
        <end position="416"/>
    </location>
</feature>
<dbReference type="SUPFAM" id="SSF55550">
    <property type="entry name" value="SH2 domain"/>
    <property type="match status" value="1"/>
</dbReference>
<evidence type="ECO:0000259" key="3">
    <source>
        <dbReference type="PROSITE" id="PS50001"/>
    </source>
</evidence>
<dbReference type="Gene3D" id="3.30.505.10">
    <property type="entry name" value="SH2 domain"/>
    <property type="match status" value="1"/>
</dbReference>
<evidence type="ECO:0000313" key="4">
    <source>
        <dbReference type="EMBL" id="KAJ8301989.1"/>
    </source>
</evidence>
<dbReference type="SUPFAM" id="SSF69349">
    <property type="entry name" value="Phage fibre proteins"/>
    <property type="match status" value="1"/>
</dbReference>
<accession>A0ABQ9E9G5</accession>
<keyword evidence="5" id="KW-1185">Reference proteome</keyword>
<dbReference type="PROSITE" id="PS50001">
    <property type="entry name" value="SH2"/>
    <property type="match status" value="1"/>
</dbReference>
<feature type="compositionally biased region" description="Polar residues" evidence="2">
    <location>
        <begin position="402"/>
        <end position="414"/>
    </location>
</feature>
<evidence type="ECO:0000256" key="2">
    <source>
        <dbReference type="SAM" id="MobiDB-lite"/>
    </source>
</evidence>
<organism evidence="4 5">
    <name type="scientific">Tegillarca granosa</name>
    <name type="common">Malaysian cockle</name>
    <name type="synonym">Anadara granosa</name>
    <dbReference type="NCBI Taxonomy" id="220873"/>
    <lineage>
        <taxon>Eukaryota</taxon>
        <taxon>Metazoa</taxon>
        <taxon>Spiralia</taxon>
        <taxon>Lophotrochozoa</taxon>
        <taxon>Mollusca</taxon>
        <taxon>Bivalvia</taxon>
        <taxon>Autobranchia</taxon>
        <taxon>Pteriomorphia</taxon>
        <taxon>Arcoida</taxon>
        <taxon>Arcoidea</taxon>
        <taxon>Arcidae</taxon>
        <taxon>Tegillarca</taxon>
    </lineage>
</organism>
<protein>
    <recommendedName>
        <fullName evidence="3">SH2 domain-containing protein</fullName>
    </recommendedName>
</protein>
<feature type="compositionally biased region" description="Low complexity" evidence="2">
    <location>
        <begin position="30"/>
        <end position="39"/>
    </location>
</feature>
<feature type="compositionally biased region" description="Polar residues" evidence="2">
    <location>
        <begin position="545"/>
        <end position="555"/>
    </location>
</feature>
<proteinExistence type="predicted"/>
<comment type="caution">
    <text evidence="4">The sequence shown here is derived from an EMBL/GenBank/DDBJ whole genome shotgun (WGS) entry which is preliminary data.</text>
</comment>
<feature type="region of interest" description="Disordered" evidence="2">
    <location>
        <begin position="529"/>
        <end position="555"/>
    </location>
</feature>
<evidence type="ECO:0000313" key="5">
    <source>
        <dbReference type="Proteomes" id="UP001217089"/>
    </source>
</evidence>
<feature type="region of interest" description="Disordered" evidence="2">
    <location>
        <begin position="29"/>
        <end position="56"/>
    </location>
</feature>
<name>A0ABQ9E9G5_TEGGR</name>